<protein>
    <submittedName>
        <fullName evidence="1">Sulfurtransferase complex subunit TusB</fullName>
    </submittedName>
</protein>
<gene>
    <name evidence="1" type="primary">tusB</name>
    <name evidence="1" type="ORF">SR900_06840</name>
</gene>
<dbReference type="Gene3D" id="3.40.1260.10">
    <property type="entry name" value="DsrEFH-like"/>
    <property type="match status" value="1"/>
</dbReference>
<dbReference type="InterPro" id="IPR027396">
    <property type="entry name" value="DsrEFH-like"/>
</dbReference>
<evidence type="ECO:0000313" key="2">
    <source>
        <dbReference type="Proteomes" id="UP001324185"/>
    </source>
</evidence>
<name>A0ABZ0X1D0_9GAMM</name>
<sequence length="90" mass="10144">MNSLYIINNPQKLSEALPFIGENDGILLIEDAVVLATSDSAQTHCKNQFALEEDLIARGVKDKSQASWELVDYPRFVELTLTFDKSITWL</sequence>
<keyword evidence="2" id="KW-1185">Reference proteome</keyword>
<dbReference type="Proteomes" id="UP001324185">
    <property type="component" value="Chromosome"/>
</dbReference>
<dbReference type="NCBIfam" id="TIGR03011">
    <property type="entry name" value="sulf_tusB_dsrH"/>
    <property type="match status" value="1"/>
</dbReference>
<dbReference type="EMBL" id="CP140158">
    <property type="protein sequence ID" value="WQG84189.1"/>
    <property type="molecule type" value="Genomic_DNA"/>
</dbReference>
<dbReference type="Pfam" id="PF04077">
    <property type="entry name" value="DsrH"/>
    <property type="match status" value="1"/>
</dbReference>
<dbReference type="InterPro" id="IPR007215">
    <property type="entry name" value="Sulphur_relay_TusB/DsrH"/>
</dbReference>
<accession>A0ABZ0X1D0</accession>
<dbReference type="RefSeq" id="WP_018624648.1">
    <property type="nucleotide sequence ID" value="NZ_CP140158.1"/>
</dbReference>
<organism evidence="1 2">
    <name type="scientific">Kangiella aquimarina</name>
    <dbReference type="NCBI Taxonomy" id="261965"/>
    <lineage>
        <taxon>Bacteria</taxon>
        <taxon>Pseudomonadati</taxon>
        <taxon>Pseudomonadota</taxon>
        <taxon>Gammaproteobacteria</taxon>
        <taxon>Kangiellales</taxon>
        <taxon>Kangiellaceae</taxon>
        <taxon>Kangiella</taxon>
    </lineage>
</organism>
<dbReference type="PANTHER" id="PTHR37526:SF1">
    <property type="entry name" value="PROTEIN TUSB"/>
    <property type="match status" value="1"/>
</dbReference>
<dbReference type="SUPFAM" id="SSF75169">
    <property type="entry name" value="DsrEFH-like"/>
    <property type="match status" value="1"/>
</dbReference>
<evidence type="ECO:0000313" key="1">
    <source>
        <dbReference type="EMBL" id="WQG84189.1"/>
    </source>
</evidence>
<dbReference type="PANTHER" id="PTHR37526">
    <property type="entry name" value="PROTEIN TUSB"/>
    <property type="match status" value="1"/>
</dbReference>
<reference evidence="1 2" key="1">
    <citation type="submission" date="2023-11" db="EMBL/GenBank/DDBJ databases">
        <title>MicrobeMod: A computational toolkit for identifying prokaryotic methylation and restriction-modification with nanopore sequencing.</title>
        <authorList>
            <person name="Crits-Christoph A."/>
            <person name="Kang S.C."/>
            <person name="Lee H."/>
            <person name="Ostrov N."/>
        </authorList>
    </citation>
    <scope>NUCLEOTIDE SEQUENCE [LARGE SCALE GENOMIC DNA]</scope>
    <source>
        <strain evidence="1 2">DSMZ 16071</strain>
    </source>
</reference>
<proteinExistence type="predicted"/>